<evidence type="ECO:0000313" key="2">
    <source>
        <dbReference type="EMBL" id="ORW87726.1"/>
    </source>
</evidence>
<dbReference type="Pfam" id="PF17761">
    <property type="entry name" value="DUF1016_N"/>
    <property type="match status" value="1"/>
</dbReference>
<evidence type="ECO:0000313" key="3">
    <source>
        <dbReference type="Proteomes" id="UP000193317"/>
    </source>
</evidence>
<comment type="caution">
    <text evidence="2">The sequence shown here is derived from an EMBL/GenBank/DDBJ whole genome shotgun (WGS) entry which is preliminary data.</text>
</comment>
<proteinExistence type="predicted"/>
<dbReference type="OrthoDB" id="9801263at2"/>
<dbReference type="InterPro" id="IPR053148">
    <property type="entry name" value="PD-DEXK-like_domain"/>
</dbReference>
<organism evidence="2 3">
    <name type="scientific">Mycobacterium szulgai</name>
    <dbReference type="NCBI Taxonomy" id="1787"/>
    <lineage>
        <taxon>Bacteria</taxon>
        <taxon>Bacillati</taxon>
        <taxon>Actinomycetota</taxon>
        <taxon>Actinomycetes</taxon>
        <taxon>Mycobacteriales</taxon>
        <taxon>Mycobacteriaceae</taxon>
        <taxon>Mycobacterium</taxon>
    </lineage>
</organism>
<dbReference type="PANTHER" id="PTHR30547:SF0">
    <property type="entry name" value="BLR8175 PROTEIN"/>
    <property type="match status" value="1"/>
</dbReference>
<dbReference type="RefSeq" id="WP_085674369.1">
    <property type="nucleotide sequence ID" value="NZ_JACKRU010000755.1"/>
</dbReference>
<reference evidence="2 3" key="1">
    <citation type="submission" date="2016-01" db="EMBL/GenBank/DDBJ databases">
        <title>The new phylogeny of the genus Mycobacterium.</title>
        <authorList>
            <person name="Tarcisio F."/>
            <person name="Conor M."/>
            <person name="Antonella G."/>
            <person name="Elisabetta G."/>
            <person name="Giulia F.S."/>
            <person name="Sara T."/>
            <person name="Anna F."/>
            <person name="Clotilde B."/>
            <person name="Roberto B."/>
            <person name="Veronica D.S."/>
            <person name="Fabio R."/>
            <person name="Monica P."/>
            <person name="Olivier J."/>
            <person name="Enrico T."/>
            <person name="Nicola S."/>
        </authorList>
    </citation>
    <scope>NUCLEOTIDE SEQUENCE [LARGE SCALE GENOMIC DNA]</scope>
    <source>
        <strain evidence="2 3">DSM 44166</strain>
    </source>
</reference>
<protein>
    <recommendedName>
        <fullName evidence="1">YhcG N-terminal domain-containing protein</fullName>
    </recommendedName>
</protein>
<dbReference type="AlphaFoldDB" id="A0A1X2DHW2"/>
<accession>A0A1X2DHW2</accession>
<feature type="domain" description="YhcG N-terminal" evidence="1">
    <location>
        <begin position="34"/>
        <end position="168"/>
    </location>
</feature>
<sequence>MAQNEADDSQVPFLAVSVDKSAALRCPQRLDVVSAWVQTCRPRAVVAANQELVATIWSAGAENLARQDDEGWVARVIDGLTSDLKKRFPDARGFSPRNLEYIGTFAAGWPEDAIVQAPLAQLPWYHHIALLEKLDSPELRLWYAQTAVDQRWSRNVMVHHIEGQLHHRVGRALINFAQTLPPAEAELDVGSDEEP</sequence>
<evidence type="ECO:0000259" key="1">
    <source>
        <dbReference type="Pfam" id="PF17761"/>
    </source>
</evidence>
<gene>
    <name evidence="2" type="ORF">AWC27_15190</name>
</gene>
<dbReference type="InterPro" id="IPR041527">
    <property type="entry name" value="YhcG_N"/>
</dbReference>
<dbReference type="EMBL" id="LQPW01000178">
    <property type="protein sequence ID" value="ORW87726.1"/>
    <property type="molecule type" value="Genomic_DNA"/>
</dbReference>
<dbReference type="PANTHER" id="PTHR30547">
    <property type="entry name" value="UNCHARACTERIZED PROTEIN YHCG-RELATED"/>
    <property type="match status" value="1"/>
</dbReference>
<name>A0A1X2DHW2_MYCSZ</name>
<dbReference type="Proteomes" id="UP000193317">
    <property type="component" value="Unassembled WGS sequence"/>
</dbReference>
<keyword evidence="3" id="KW-1185">Reference proteome</keyword>